<keyword evidence="3" id="KW-0328">Glycosyltransferase</keyword>
<feature type="transmembrane region" description="Helical" evidence="9">
    <location>
        <begin position="233"/>
        <end position="252"/>
    </location>
</feature>
<evidence type="ECO:0000313" key="11">
    <source>
        <dbReference type="EMBL" id="MBB5478168.1"/>
    </source>
</evidence>
<protein>
    <recommendedName>
        <fullName evidence="10">Glycosyltransferase RgtA/B/C/D-like domain-containing protein</fullName>
    </recommendedName>
</protein>
<evidence type="ECO:0000256" key="8">
    <source>
        <dbReference type="SAM" id="MobiDB-lite"/>
    </source>
</evidence>
<proteinExistence type="predicted"/>
<keyword evidence="7 9" id="KW-0472">Membrane</keyword>
<keyword evidence="12" id="KW-1185">Reference proteome</keyword>
<keyword evidence="5 9" id="KW-0812">Transmembrane</keyword>
<evidence type="ECO:0000256" key="2">
    <source>
        <dbReference type="ARBA" id="ARBA00022475"/>
    </source>
</evidence>
<dbReference type="EMBL" id="JACHDP010000001">
    <property type="protein sequence ID" value="MBB5478168.1"/>
    <property type="molecule type" value="Genomic_DNA"/>
</dbReference>
<dbReference type="InterPro" id="IPR050297">
    <property type="entry name" value="LipidA_mod_glycosyltrf_83"/>
</dbReference>
<evidence type="ECO:0000256" key="7">
    <source>
        <dbReference type="ARBA" id="ARBA00023136"/>
    </source>
</evidence>
<organism evidence="11 12">
    <name type="scientific">Micromonospora parathelypteridis</name>
    <dbReference type="NCBI Taxonomy" id="1839617"/>
    <lineage>
        <taxon>Bacteria</taxon>
        <taxon>Bacillati</taxon>
        <taxon>Actinomycetota</taxon>
        <taxon>Actinomycetes</taxon>
        <taxon>Micromonosporales</taxon>
        <taxon>Micromonosporaceae</taxon>
        <taxon>Micromonospora</taxon>
    </lineage>
</organism>
<gene>
    <name evidence="11" type="ORF">HNR20_002673</name>
</gene>
<feature type="transmembrane region" description="Helical" evidence="9">
    <location>
        <begin position="157"/>
        <end position="176"/>
    </location>
</feature>
<evidence type="ECO:0000256" key="3">
    <source>
        <dbReference type="ARBA" id="ARBA00022676"/>
    </source>
</evidence>
<dbReference type="Pfam" id="PF13231">
    <property type="entry name" value="PMT_2"/>
    <property type="match status" value="1"/>
</dbReference>
<evidence type="ECO:0000256" key="6">
    <source>
        <dbReference type="ARBA" id="ARBA00022989"/>
    </source>
</evidence>
<evidence type="ECO:0000256" key="5">
    <source>
        <dbReference type="ARBA" id="ARBA00022692"/>
    </source>
</evidence>
<dbReference type="Proteomes" id="UP000586947">
    <property type="component" value="Unassembled WGS sequence"/>
</dbReference>
<reference evidence="11 12" key="1">
    <citation type="submission" date="2020-08" db="EMBL/GenBank/DDBJ databases">
        <title>Sequencing the genomes of 1000 actinobacteria strains.</title>
        <authorList>
            <person name="Klenk H.-P."/>
        </authorList>
    </citation>
    <scope>NUCLEOTIDE SEQUENCE [LARGE SCALE GENOMIC DNA]</scope>
    <source>
        <strain evidence="11 12">DSM 103125</strain>
    </source>
</reference>
<feature type="transmembrane region" description="Helical" evidence="9">
    <location>
        <begin position="37"/>
        <end position="59"/>
    </location>
</feature>
<name>A0A840VYX4_9ACTN</name>
<feature type="transmembrane region" description="Helical" evidence="9">
    <location>
        <begin position="6"/>
        <end position="25"/>
    </location>
</feature>
<feature type="transmembrane region" description="Helical" evidence="9">
    <location>
        <begin position="65"/>
        <end position="84"/>
    </location>
</feature>
<feature type="transmembrane region" description="Helical" evidence="9">
    <location>
        <begin position="375"/>
        <end position="398"/>
    </location>
</feature>
<feature type="transmembrane region" description="Helical" evidence="9">
    <location>
        <begin position="489"/>
        <end position="508"/>
    </location>
</feature>
<feature type="domain" description="Glycosyltransferase RgtA/B/C/D-like" evidence="10">
    <location>
        <begin position="214"/>
        <end position="344"/>
    </location>
</feature>
<evidence type="ECO:0000256" key="9">
    <source>
        <dbReference type="SAM" id="Phobius"/>
    </source>
</evidence>
<sequence length="732" mass="77017">MSAAGSLLAAVPVAAVLLLTVATRPREAGAVAPLRLAVVRAALLSGVYAVLVVEVLGAMHALTRPAFAAAWLLLLAAGATAVGVRRRRATLLAQPRTAEPRPVPVGAVVSGGTPETSTPAVDPEADDSGPASTGRARPGLLAVAVDAWRTAGRGERLLAGTVAGLVLVELLVALLAEPNNFDSQTYHLPKVEHWVAQGGLDFWPTAIHRQVTIPPGAEYLLLHLRLLTGGDQLYNLVQWAAGVLCLLVAARITGQLGGGRRAQLLTAFVLATTPMVVLQATSTQTDLVCAAWVACVATLVLDGLRRRTGWGTLLGLGAATGLTAVTKTSGLIAVGPLLVLWGLAQLRLTLAGSAASAAPTTTTGGGRRPRPVGGLARTVTGSVLILLVAAVVVGPFLARVTAEFGHPLGPPRLRESIPMERHDPPSILVNALRIGHTAFDTPLAPLRRAGAEAIIDGAGVIGVDPQDRAITFGREIFPEPAWYPDEDRVAFPLAGALALIGAVVALARPRRIDPERTGPLRAYAVVVLTAVLLHTSMIKWQPWGNRLILYALVLAVPLAGLWLDALLRRHAYPGRLGARRSVATLAAVAVLAASALAGVLAVSYGFPRRLVGTGSVFTTSDWDTRFVRRPEWADEFRWAAAAVRDSGARRIGLVQQNDNWEYPWWLLLRQPDGRSPDLVSLQSVLPERPPADPGSVDGIVCTGSKPACAKLVPAGWRLEFRGYVGYALPPGR</sequence>
<keyword evidence="4" id="KW-0808">Transferase</keyword>
<dbReference type="AlphaFoldDB" id="A0A840VYX4"/>
<dbReference type="InterPro" id="IPR038731">
    <property type="entry name" value="RgtA/B/C-like"/>
</dbReference>
<feature type="transmembrane region" description="Helical" evidence="9">
    <location>
        <begin position="520"/>
        <end position="541"/>
    </location>
</feature>
<dbReference type="RefSeq" id="WP_184179716.1">
    <property type="nucleotide sequence ID" value="NZ_BMNF01000001.1"/>
</dbReference>
<feature type="transmembrane region" description="Helical" evidence="9">
    <location>
        <begin position="582"/>
        <end position="606"/>
    </location>
</feature>
<dbReference type="PANTHER" id="PTHR33908:SF11">
    <property type="entry name" value="MEMBRANE PROTEIN"/>
    <property type="match status" value="1"/>
</dbReference>
<dbReference type="GO" id="GO:0016763">
    <property type="term" value="F:pentosyltransferase activity"/>
    <property type="evidence" value="ECO:0007669"/>
    <property type="project" value="TreeGrafter"/>
</dbReference>
<evidence type="ECO:0000256" key="4">
    <source>
        <dbReference type="ARBA" id="ARBA00022679"/>
    </source>
</evidence>
<evidence type="ECO:0000256" key="1">
    <source>
        <dbReference type="ARBA" id="ARBA00004651"/>
    </source>
</evidence>
<feature type="region of interest" description="Disordered" evidence="8">
    <location>
        <begin position="102"/>
        <end position="135"/>
    </location>
</feature>
<feature type="transmembrane region" description="Helical" evidence="9">
    <location>
        <begin position="547"/>
        <end position="567"/>
    </location>
</feature>
<dbReference type="GO" id="GO:0005886">
    <property type="term" value="C:plasma membrane"/>
    <property type="evidence" value="ECO:0007669"/>
    <property type="project" value="UniProtKB-SubCell"/>
</dbReference>
<evidence type="ECO:0000259" key="10">
    <source>
        <dbReference type="Pfam" id="PF13231"/>
    </source>
</evidence>
<dbReference type="GO" id="GO:0009103">
    <property type="term" value="P:lipopolysaccharide biosynthetic process"/>
    <property type="evidence" value="ECO:0007669"/>
    <property type="project" value="UniProtKB-ARBA"/>
</dbReference>
<keyword evidence="2" id="KW-1003">Cell membrane</keyword>
<comment type="subcellular location">
    <subcellularLocation>
        <location evidence="1">Cell membrane</location>
        <topology evidence="1">Multi-pass membrane protein</topology>
    </subcellularLocation>
</comment>
<comment type="caution">
    <text evidence="11">The sequence shown here is derived from an EMBL/GenBank/DDBJ whole genome shotgun (WGS) entry which is preliminary data.</text>
</comment>
<keyword evidence="6 9" id="KW-1133">Transmembrane helix</keyword>
<dbReference type="PANTHER" id="PTHR33908">
    <property type="entry name" value="MANNOSYLTRANSFERASE YKCB-RELATED"/>
    <property type="match status" value="1"/>
</dbReference>
<evidence type="ECO:0000313" key="12">
    <source>
        <dbReference type="Proteomes" id="UP000586947"/>
    </source>
</evidence>
<accession>A0A840VYX4</accession>